<evidence type="ECO:0000256" key="3">
    <source>
        <dbReference type="ARBA" id="ARBA00023237"/>
    </source>
</evidence>
<sequence>MRVETASTVSRSGRARRFWLVSAATAALAASFSTPAFSQDNSAASGNTIEPNTVEEVVVRGIRASVGQSLAIKRESTQVVESVVAEDIGKLPDNNVVEALQRVTGVQVTNRSGGEATAISIRGLPDITTTWNGRNVFTASGRQFALQDIPANLVKRIDVYKTRSADQIETGIAGQVDVFTRRPFDFKGPTFSLASRGIWHEQADRFNPNVSALVANRWDTGAGEIGALLNVSYARTRYRDQSVTAGALVPFATADNPPAGWVPLERIQVTDGRAPNPDGSLQTLWRPGLNEGLPTAAGSTLTINGVQVPYLLSRDAVFQSDLLGDRKRPAVNAALQWAPNDRAEYTFEFFYDGYRNTTFNNLQFTFVDWWGDLGANPGSSFTLYPGTNIIKSRTAGSVYGFNSGDLTVAKTDSFVYALNGKWRIGDRLELVGDLSYQTSKFSSAFMAMRTDRVARQVSIDFNPGDGVTSFHFDDDSQLADPTRWNVAEFYDNANRNKGDAVTVSLDGDYDADWGLLKRLGFGFRYDDRGASEAQRTQSAFLGRPLSSLPSGLQWVNEGFFDGHSDTPTSWVVANGYYLRDHVDEIRDLYHAANPGNVNFTTTENLSLFENFTVDEVTASAYLMADFESELFGRRLRAQAGLRYVDIDTDMTFNDQAESRRLGRLVQTSAGKKVSDVLPSVTVRYDLTSDVALRFNYGKTLRRPDFSALNPNFTLVDDLTDVGYGTATGGNANLEPTRATNYDLTAEWYFAPGSAFYATAFRREIDGLVVSLRSRRNIPNTTNNTQEFVLTQPANASDGVLKGLEVGLVYFPKNLPGYLDGLGFLGSLTKLSSSQNVPDTNDAGEIIGQKNSAFFGVSDFSYNVTLAYERGPIGARLSYVWRDDFLANNEAALFANPIGVWRKPEKSLDMQVSYKVNDRLSMTFDAVNLTEEIAQSYYAFGDAGGPDTHNFGSSLLSRTFAFGLRYQFD</sequence>
<evidence type="ECO:0000313" key="9">
    <source>
        <dbReference type="Proteomes" id="UP000245073"/>
    </source>
</evidence>
<evidence type="ECO:0000259" key="6">
    <source>
        <dbReference type="Pfam" id="PF00593"/>
    </source>
</evidence>
<accession>A0A2T9JJD4</accession>
<dbReference type="Gene3D" id="2.40.170.20">
    <property type="entry name" value="TonB-dependent receptor, beta-barrel domain"/>
    <property type="match status" value="1"/>
</dbReference>
<evidence type="ECO:0000256" key="5">
    <source>
        <dbReference type="SAM" id="SignalP"/>
    </source>
</evidence>
<dbReference type="PANTHER" id="PTHR40980">
    <property type="entry name" value="PLUG DOMAIN-CONTAINING PROTEIN"/>
    <property type="match status" value="1"/>
</dbReference>
<feature type="signal peptide" evidence="5">
    <location>
        <begin position="1"/>
        <end position="38"/>
    </location>
</feature>
<proteinExistence type="inferred from homology"/>
<evidence type="ECO:0000256" key="1">
    <source>
        <dbReference type="ARBA" id="ARBA00004442"/>
    </source>
</evidence>
<evidence type="ECO:0000259" key="7">
    <source>
        <dbReference type="Pfam" id="PF07715"/>
    </source>
</evidence>
<dbReference type="InterPro" id="IPR037066">
    <property type="entry name" value="Plug_dom_sf"/>
</dbReference>
<evidence type="ECO:0000256" key="2">
    <source>
        <dbReference type="ARBA" id="ARBA00023136"/>
    </source>
</evidence>
<gene>
    <name evidence="8" type="ORF">DDF67_20225</name>
</gene>
<dbReference type="GO" id="GO:0009279">
    <property type="term" value="C:cell outer membrane"/>
    <property type="evidence" value="ECO:0007669"/>
    <property type="project" value="UniProtKB-SubCell"/>
</dbReference>
<dbReference type="Proteomes" id="UP000245073">
    <property type="component" value="Unassembled WGS sequence"/>
</dbReference>
<keyword evidence="8" id="KW-0675">Receptor</keyword>
<dbReference type="NCBIfam" id="TIGR01782">
    <property type="entry name" value="TonB-Xanth-Caul"/>
    <property type="match status" value="1"/>
</dbReference>
<dbReference type="Pfam" id="PF07715">
    <property type="entry name" value="Plug"/>
    <property type="match status" value="1"/>
</dbReference>
<dbReference type="InterPro" id="IPR012910">
    <property type="entry name" value="Plug_dom"/>
</dbReference>
<name>A0A2T9JJD4_9CAUL</name>
<comment type="similarity">
    <text evidence="4">Belongs to the TonB-dependent receptor family.</text>
</comment>
<evidence type="ECO:0000313" key="8">
    <source>
        <dbReference type="EMBL" id="PVM83800.1"/>
    </source>
</evidence>
<dbReference type="InterPro" id="IPR036942">
    <property type="entry name" value="Beta-barrel_TonB_sf"/>
</dbReference>
<feature type="domain" description="TonB-dependent receptor plug" evidence="7">
    <location>
        <begin position="73"/>
        <end position="168"/>
    </location>
</feature>
<organism evidence="8 9">
    <name type="scientific">Caulobacter endophyticus</name>
    <dbReference type="NCBI Taxonomy" id="2172652"/>
    <lineage>
        <taxon>Bacteria</taxon>
        <taxon>Pseudomonadati</taxon>
        <taxon>Pseudomonadota</taxon>
        <taxon>Alphaproteobacteria</taxon>
        <taxon>Caulobacterales</taxon>
        <taxon>Caulobacteraceae</taxon>
        <taxon>Caulobacter</taxon>
    </lineage>
</organism>
<dbReference type="InterPro" id="IPR000531">
    <property type="entry name" value="Beta-barrel_TonB"/>
</dbReference>
<protein>
    <submittedName>
        <fullName evidence="8">TonB-dependent receptor</fullName>
    </submittedName>
</protein>
<dbReference type="PANTHER" id="PTHR40980:SF3">
    <property type="entry name" value="TONB-DEPENDENT RECEPTOR-LIKE BETA-BARREL DOMAIN-CONTAINING PROTEIN"/>
    <property type="match status" value="1"/>
</dbReference>
<dbReference type="Gene3D" id="2.170.130.10">
    <property type="entry name" value="TonB-dependent receptor, plug domain"/>
    <property type="match status" value="1"/>
</dbReference>
<comment type="caution">
    <text evidence="8">The sequence shown here is derived from an EMBL/GenBank/DDBJ whole genome shotgun (WGS) entry which is preliminary data.</text>
</comment>
<dbReference type="SUPFAM" id="SSF56935">
    <property type="entry name" value="Porins"/>
    <property type="match status" value="1"/>
</dbReference>
<dbReference type="InterPro" id="IPR010104">
    <property type="entry name" value="TonB_rcpt_bac"/>
</dbReference>
<keyword evidence="9" id="KW-1185">Reference proteome</keyword>
<feature type="domain" description="TonB-dependent receptor-like beta-barrel" evidence="6">
    <location>
        <begin position="462"/>
        <end position="928"/>
    </location>
</feature>
<evidence type="ECO:0000256" key="4">
    <source>
        <dbReference type="RuleBase" id="RU003357"/>
    </source>
</evidence>
<feature type="chain" id="PRO_5015519987" evidence="5">
    <location>
        <begin position="39"/>
        <end position="968"/>
    </location>
</feature>
<keyword evidence="2 4" id="KW-0472">Membrane</keyword>
<dbReference type="AlphaFoldDB" id="A0A2T9JJD4"/>
<dbReference type="Pfam" id="PF00593">
    <property type="entry name" value="TonB_dep_Rec_b-barrel"/>
    <property type="match status" value="1"/>
</dbReference>
<comment type="subcellular location">
    <subcellularLocation>
        <location evidence="1 4">Cell outer membrane</location>
    </subcellularLocation>
</comment>
<dbReference type="EMBL" id="QDKQ01000067">
    <property type="protein sequence ID" value="PVM83800.1"/>
    <property type="molecule type" value="Genomic_DNA"/>
</dbReference>
<keyword evidence="5" id="KW-0732">Signal</keyword>
<keyword evidence="3" id="KW-0998">Cell outer membrane</keyword>
<dbReference type="OrthoDB" id="5476657at2"/>
<keyword evidence="4" id="KW-0798">TonB box</keyword>
<reference evidence="8 9" key="1">
    <citation type="submission" date="2018-04" db="EMBL/GenBank/DDBJ databases">
        <title>The genome sequence of Caulobacter sp. 744.</title>
        <authorList>
            <person name="Gao J."/>
            <person name="Sun J."/>
        </authorList>
    </citation>
    <scope>NUCLEOTIDE SEQUENCE [LARGE SCALE GENOMIC DNA]</scope>
    <source>
        <strain evidence="8 9">774</strain>
    </source>
</reference>